<protein>
    <submittedName>
        <fullName evidence="2">Stage 0 sporulation protein A</fullName>
    </submittedName>
</protein>
<comment type="caution">
    <text evidence="2">The sequence shown here is derived from an EMBL/GenBank/DDBJ whole genome shotgun (WGS) entry which is preliminary data.</text>
</comment>
<dbReference type="GO" id="GO:0005737">
    <property type="term" value="C:cytoplasm"/>
    <property type="evidence" value="ECO:0007669"/>
    <property type="project" value="InterPro"/>
</dbReference>
<proteinExistence type="predicted"/>
<sequence length="165" mass="18927">MNSEEEAWKNPIEELQYNHVLSQCSGSVPVITEREEVSGRAYDRENILFSVSRFLIKACVPAHLKGYHYLREAIVMTVIDPDNINAVTKKLYPVIAKKYKTTSVCVERAIRHAIQIAWFREECAPLRNRPGVMVRVFKVKPTNSSFIAEIAEKIRFELLTESADD</sequence>
<dbReference type="GO" id="GO:0005509">
    <property type="term" value="F:calcium ion binding"/>
    <property type="evidence" value="ECO:0007669"/>
    <property type="project" value="InterPro"/>
</dbReference>
<evidence type="ECO:0000313" key="2">
    <source>
        <dbReference type="EMBL" id="MPM05333.1"/>
    </source>
</evidence>
<name>A0A644WT27_9ZZZZ</name>
<dbReference type="InterPro" id="IPR016032">
    <property type="entry name" value="Sig_transdc_resp-reg_C-effctor"/>
</dbReference>
<dbReference type="InterPro" id="IPR036388">
    <property type="entry name" value="WH-like_DNA-bd_sf"/>
</dbReference>
<accession>A0A644WT27</accession>
<dbReference type="GO" id="GO:0003677">
    <property type="term" value="F:DNA binding"/>
    <property type="evidence" value="ECO:0007669"/>
    <property type="project" value="InterPro"/>
</dbReference>
<dbReference type="GO" id="GO:0003700">
    <property type="term" value="F:DNA-binding transcription factor activity"/>
    <property type="evidence" value="ECO:0007669"/>
    <property type="project" value="InterPro"/>
</dbReference>
<feature type="domain" description="Sporulation initiation factor Spo0A C-terminal" evidence="1">
    <location>
        <begin position="52"/>
        <end position="154"/>
    </location>
</feature>
<organism evidence="2">
    <name type="scientific">bioreactor metagenome</name>
    <dbReference type="NCBI Taxonomy" id="1076179"/>
    <lineage>
        <taxon>unclassified sequences</taxon>
        <taxon>metagenomes</taxon>
        <taxon>ecological metagenomes</taxon>
    </lineage>
</organism>
<dbReference type="EMBL" id="VSSQ01001122">
    <property type="protein sequence ID" value="MPM05333.1"/>
    <property type="molecule type" value="Genomic_DNA"/>
</dbReference>
<dbReference type="SUPFAM" id="SSF46894">
    <property type="entry name" value="C-terminal effector domain of the bipartite response regulators"/>
    <property type="match status" value="1"/>
</dbReference>
<dbReference type="InterPro" id="IPR014879">
    <property type="entry name" value="Spo0A_C"/>
</dbReference>
<dbReference type="AlphaFoldDB" id="A0A644WT27"/>
<dbReference type="GO" id="GO:0042173">
    <property type="term" value="P:regulation of sporulation resulting in formation of a cellular spore"/>
    <property type="evidence" value="ECO:0007669"/>
    <property type="project" value="InterPro"/>
</dbReference>
<gene>
    <name evidence="2" type="primary">spo0A_6</name>
    <name evidence="2" type="ORF">SDC9_51621</name>
</gene>
<reference evidence="2" key="1">
    <citation type="submission" date="2019-08" db="EMBL/GenBank/DDBJ databases">
        <authorList>
            <person name="Kucharzyk K."/>
            <person name="Murdoch R.W."/>
            <person name="Higgins S."/>
            <person name="Loffler F."/>
        </authorList>
    </citation>
    <scope>NUCLEOTIDE SEQUENCE</scope>
</reference>
<dbReference type="Pfam" id="PF08769">
    <property type="entry name" value="Spo0A_C"/>
    <property type="match status" value="1"/>
</dbReference>
<dbReference type="Gene3D" id="1.10.10.10">
    <property type="entry name" value="Winged helix-like DNA-binding domain superfamily/Winged helix DNA-binding domain"/>
    <property type="match status" value="1"/>
</dbReference>
<evidence type="ECO:0000259" key="1">
    <source>
        <dbReference type="Pfam" id="PF08769"/>
    </source>
</evidence>